<dbReference type="AlphaFoldDB" id="A0A6G6GJE7"/>
<feature type="domain" description="Outer membrane protein beta-barrel" evidence="3">
    <location>
        <begin position="5"/>
        <end position="147"/>
    </location>
</feature>
<evidence type="ECO:0000313" key="5">
    <source>
        <dbReference type="Proteomes" id="UP000505306"/>
    </source>
</evidence>
<dbReference type="Proteomes" id="UP000505306">
    <property type="component" value="Chromosome"/>
</dbReference>
<dbReference type="SUPFAM" id="SSF56925">
    <property type="entry name" value="OMPA-like"/>
    <property type="match status" value="1"/>
</dbReference>
<dbReference type="InterPro" id="IPR027385">
    <property type="entry name" value="Beta-barrel_OMP"/>
</dbReference>
<protein>
    <submittedName>
        <fullName evidence="4">Porin family protein</fullName>
    </submittedName>
</protein>
<evidence type="ECO:0000259" key="3">
    <source>
        <dbReference type="Pfam" id="PF13505"/>
    </source>
</evidence>
<evidence type="ECO:0000256" key="1">
    <source>
        <dbReference type="ARBA" id="ARBA00022729"/>
    </source>
</evidence>
<evidence type="ECO:0000313" key="4">
    <source>
        <dbReference type="EMBL" id="QIE58543.1"/>
    </source>
</evidence>
<proteinExistence type="predicted"/>
<accession>A0A6G6GJE7</accession>
<dbReference type="EMBL" id="CP049057">
    <property type="protein sequence ID" value="QIE58543.1"/>
    <property type="molecule type" value="Genomic_DNA"/>
</dbReference>
<gene>
    <name evidence="4" type="ORF">G5B37_02905</name>
</gene>
<keyword evidence="5" id="KW-1185">Reference proteome</keyword>
<dbReference type="KEGG" id="mgel:G5B37_02905"/>
<organism evidence="4 5">
    <name type="scientific">Rasiella rasia</name>
    <dbReference type="NCBI Taxonomy" id="2744027"/>
    <lineage>
        <taxon>Bacteria</taxon>
        <taxon>Pseudomonadati</taxon>
        <taxon>Bacteroidota</taxon>
        <taxon>Flavobacteriia</taxon>
        <taxon>Flavobacteriales</taxon>
        <taxon>Flavobacteriaceae</taxon>
        <taxon>Rasiella</taxon>
    </lineage>
</organism>
<dbReference type="Gene3D" id="2.40.160.20">
    <property type="match status" value="1"/>
</dbReference>
<name>A0A6G6GJE7_9FLAO</name>
<feature type="chain" id="PRO_5026134038" evidence="2">
    <location>
        <begin position="20"/>
        <end position="162"/>
    </location>
</feature>
<evidence type="ECO:0000256" key="2">
    <source>
        <dbReference type="SAM" id="SignalP"/>
    </source>
</evidence>
<sequence length="162" mass="17334">MKKFLFIATLALSTYAMQAQGFGAGIHAGYLTEIDAVGAGADLNYDFNEKWGIAFNGTFAATEDGGIRDKWLALDLNGRYYVVDNLYALAGGEYLSLTVKNLGLGGGLVTGESTVTDSEFGINLGTGYRYTIVDNVSVFAEVKYVVLDAGYVHARAGLHFGF</sequence>
<feature type="signal peptide" evidence="2">
    <location>
        <begin position="1"/>
        <end position="19"/>
    </location>
</feature>
<reference evidence="4 5" key="1">
    <citation type="submission" date="2020-02" db="EMBL/GenBank/DDBJ databases">
        <title>Complete genome sequence of Flavobacteriaceae bacterium.</title>
        <authorList>
            <person name="Kim S.-J."/>
            <person name="Kim Y.-S."/>
            <person name="Kim K.-H."/>
        </authorList>
    </citation>
    <scope>NUCLEOTIDE SEQUENCE [LARGE SCALE GENOMIC DNA]</scope>
    <source>
        <strain evidence="4 5">RR4-40</strain>
    </source>
</reference>
<dbReference type="Pfam" id="PF13505">
    <property type="entry name" value="OMP_b-brl"/>
    <property type="match status" value="1"/>
</dbReference>
<dbReference type="RefSeq" id="WP_164678550.1">
    <property type="nucleotide sequence ID" value="NZ_CP049057.1"/>
</dbReference>
<dbReference type="InterPro" id="IPR011250">
    <property type="entry name" value="OMP/PagP_B-barrel"/>
</dbReference>
<keyword evidence="1 2" id="KW-0732">Signal</keyword>